<dbReference type="EMBL" id="BOPG01000048">
    <property type="protein sequence ID" value="GIJ59754.1"/>
    <property type="molecule type" value="Genomic_DNA"/>
</dbReference>
<feature type="domain" description="AbiEi antitoxin N-terminal" evidence="1">
    <location>
        <begin position="13"/>
        <end position="53"/>
    </location>
</feature>
<dbReference type="Proteomes" id="UP000612585">
    <property type="component" value="Unassembled WGS sequence"/>
</dbReference>
<accession>A0A8J4E371</accession>
<proteinExistence type="predicted"/>
<sequence length="265" mass="28504">MANAQKLAEIGTDQWGLVTAAQARRVGVTPQVMARMAKTGSLVRLAHGVYRLAGSPIDMHEDLRVTWLTLEPGMTAEERLTNEGVDIVSHRSAARLLDLGDVDADVMEFTVPRRKQTRRTDVRLHRSSISTDDWALVAGLPTAKPHRVIADLAAIRIDRGHLATVVRDAVLKHDLAVSTAAAILAPHAWGYGAMTGDGQGLVTLLLREAGIPRNTVDIVARDAAMTIDLVEAVRRALAADPTEAVRHAIQNLTPPGPPSTRSDDG</sequence>
<reference evidence="2" key="1">
    <citation type="submission" date="2021-01" db="EMBL/GenBank/DDBJ databases">
        <title>Whole genome shotgun sequence of Virgisporangium aurantiacum NBRC 16421.</title>
        <authorList>
            <person name="Komaki H."/>
            <person name="Tamura T."/>
        </authorList>
    </citation>
    <scope>NUCLEOTIDE SEQUENCE</scope>
    <source>
        <strain evidence="2">NBRC 16421</strain>
    </source>
</reference>
<evidence type="ECO:0000313" key="2">
    <source>
        <dbReference type="EMBL" id="GIJ59754.1"/>
    </source>
</evidence>
<name>A0A8J4E371_9ACTN</name>
<dbReference type="Pfam" id="PF13338">
    <property type="entry name" value="AbiEi_4"/>
    <property type="match status" value="1"/>
</dbReference>
<keyword evidence="3" id="KW-1185">Reference proteome</keyword>
<protein>
    <recommendedName>
        <fullName evidence="1">AbiEi antitoxin N-terminal domain-containing protein</fullName>
    </recommendedName>
</protein>
<comment type="caution">
    <text evidence="2">The sequence shown here is derived from an EMBL/GenBank/DDBJ whole genome shotgun (WGS) entry which is preliminary data.</text>
</comment>
<evidence type="ECO:0000259" key="1">
    <source>
        <dbReference type="Pfam" id="PF13338"/>
    </source>
</evidence>
<gene>
    <name evidence="2" type="ORF">Vau01_072700</name>
</gene>
<organism evidence="2 3">
    <name type="scientific">Virgisporangium aurantiacum</name>
    <dbReference type="NCBI Taxonomy" id="175570"/>
    <lineage>
        <taxon>Bacteria</taxon>
        <taxon>Bacillati</taxon>
        <taxon>Actinomycetota</taxon>
        <taxon>Actinomycetes</taxon>
        <taxon>Micromonosporales</taxon>
        <taxon>Micromonosporaceae</taxon>
        <taxon>Virgisporangium</taxon>
    </lineage>
</organism>
<evidence type="ECO:0000313" key="3">
    <source>
        <dbReference type="Proteomes" id="UP000612585"/>
    </source>
</evidence>
<dbReference type="InterPro" id="IPR025159">
    <property type="entry name" value="AbiEi_N"/>
</dbReference>
<dbReference type="AlphaFoldDB" id="A0A8J4E371"/>